<dbReference type="SUPFAM" id="SSF81301">
    <property type="entry name" value="Nucleotidyltransferase"/>
    <property type="match status" value="1"/>
</dbReference>
<dbReference type="SUPFAM" id="SSF81631">
    <property type="entry name" value="PAP/OAS1 substrate-binding domain"/>
    <property type="match status" value="1"/>
</dbReference>
<dbReference type="Gene3D" id="1.10.1410.10">
    <property type="match status" value="1"/>
</dbReference>
<name>A0ABN7B8Y9_9HEMI</name>
<organism evidence="3 4">
    <name type="scientific">Nesidiocoris tenuis</name>
    <dbReference type="NCBI Taxonomy" id="355587"/>
    <lineage>
        <taxon>Eukaryota</taxon>
        <taxon>Metazoa</taxon>
        <taxon>Ecdysozoa</taxon>
        <taxon>Arthropoda</taxon>
        <taxon>Hexapoda</taxon>
        <taxon>Insecta</taxon>
        <taxon>Pterygota</taxon>
        <taxon>Neoptera</taxon>
        <taxon>Paraneoptera</taxon>
        <taxon>Hemiptera</taxon>
        <taxon>Heteroptera</taxon>
        <taxon>Panheteroptera</taxon>
        <taxon>Cimicomorpha</taxon>
        <taxon>Miridae</taxon>
        <taxon>Dicyphina</taxon>
        <taxon>Nesidiocoris</taxon>
    </lineage>
</organism>
<evidence type="ECO:0000256" key="1">
    <source>
        <dbReference type="SAM" id="MobiDB-lite"/>
    </source>
</evidence>
<keyword evidence="4" id="KW-1185">Reference proteome</keyword>
<sequence length="608" mass="69631">MHPNRPRFVTPMNNRYGQFTPRAGLRPRNLAWHYRNRPPHRGPFNPGQNYDHSRFEPYGNPVANRDTQNRKTAKGTGAIQNSLTAGSSGVELEKRPKNEDPTTFEYQASVLLEKLELTPDRKRQIQAVLNDVVSIWYQLMPDVRTVVYGSLSNGLATKYSDIDCFIDSDSVPDGAERMKLMLDRWRWMFRGGAFHDVIPIRNARVPIIKAVHSTTGIPIDLSCTSDSALRNTSLIHNLVDSDSRFRPLVLLVLSFYRERDLAGSFKFVSYAITLMVTFYLQNVEPPILPPLSKILSSPSADEWPCRLCGSAAQHVDRRNGMTLRELYAGFFKFYAEMDLEKSIMSPYCSKILAEEMFKNPNLLPDEFVLLKNLCASGRDIPLLKYTFRLQDPILHDATPATTVTKKILALFRLENRRYLREVIEKRPPDRWLVEMSNLPHIVVPKVTNQKSVNIAINWRQDEGWLDDFIACLSAAFEFLLFDVNSADADDGTLAIFDVFSSYDVFNKRFRGRFSEVIKQPETLPAVRKYFDEVKNNMKKPESSFCARVVVTPATAVNLLKIKVLDTNKNVKNTFEHIADRLVIYLEQLLTAVKCYREKLPSQTEQTDS</sequence>
<dbReference type="EMBL" id="AP028920">
    <property type="protein sequence ID" value="BET00857.1"/>
    <property type="molecule type" value="Genomic_DNA"/>
</dbReference>
<dbReference type="Proteomes" id="UP001307889">
    <property type="component" value="Chromosome 12"/>
</dbReference>
<feature type="region of interest" description="Disordered" evidence="1">
    <location>
        <begin position="36"/>
        <end position="99"/>
    </location>
</feature>
<dbReference type="InterPro" id="IPR054708">
    <property type="entry name" value="MTPAP-like_central"/>
</dbReference>
<dbReference type="PANTHER" id="PTHR12271">
    <property type="entry name" value="POLY A POLYMERASE CID PAP -RELATED"/>
    <property type="match status" value="1"/>
</dbReference>
<evidence type="ECO:0000313" key="4">
    <source>
        <dbReference type="Proteomes" id="UP001307889"/>
    </source>
</evidence>
<dbReference type="InterPro" id="IPR043519">
    <property type="entry name" value="NT_sf"/>
</dbReference>
<feature type="domain" description="Poly(A) RNA polymerase mitochondrial-like central palm" evidence="2">
    <location>
        <begin position="107"/>
        <end position="236"/>
    </location>
</feature>
<gene>
    <name evidence="3" type="ORF">NTJ_13673</name>
</gene>
<evidence type="ECO:0000259" key="2">
    <source>
        <dbReference type="Pfam" id="PF22600"/>
    </source>
</evidence>
<reference evidence="3 4" key="1">
    <citation type="submission" date="2023-09" db="EMBL/GenBank/DDBJ databases">
        <title>Nesidiocoris tenuis whole genome shotgun sequence.</title>
        <authorList>
            <person name="Shibata T."/>
            <person name="Shimoda M."/>
            <person name="Kobayashi T."/>
            <person name="Uehara T."/>
        </authorList>
    </citation>
    <scope>NUCLEOTIDE SEQUENCE [LARGE SCALE GENOMIC DNA]</scope>
    <source>
        <strain evidence="3 4">Japan</strain>
    </source>
</reference>
<protein>
    <submittedName>
        <fullName evidence="3">Terminal uridylyl transferase 1, U6 snRNA-specific</fullName>
    </submittedName>
</protein>
<dbReference type="PANTHER" id="PTHR12271:SF127">
    <property type="entry name" value="SPECKLE TARGETED PIP5K1A-REGULATED POLY(A) POLYMERASE"/>
    <property type="match status" value="1"/>
</dbReference>
<proteinExistence type="predicted"/>
<dbReference type="Gene3D" id="3.30.460.10">
    <property type="entry name" value="Beta Polymerase, domain 2"/>
    <property type="match status" value="1"/>
</dbReference>
<dbReference type="Pfam" id="PF22600">
    <property type="entry name" value="MTPAP-like_central"/>
    <property type="match status" value="1"/>
</dbReference>
<feature type="compositionally biased region" description="Polar residues" evidence="1">
    <location>
        <begin position="78"/>
        <end position="87"/>
    </location>
</feature>
<accession>A0ABN7B8Y9</accession>
<evidence type="ECO:0000313" key="3">
    <source>
        <dbReference type="EMBL" id="BET00857.1"/>
    </source>
</evidence>
<feature type="region of interest" description="Disordered" evidence="1">
    <location>
        <begin position="1"/>
        <end position="22"/>
    </location>
</feature>
<dbReference type="CDD" id="cd05402">
    <property type="entry name" value="NT_PAP_TUTase"/>
    <property type="match status" value="1"/>
</dbReference>
<keyword evidence="3" id="KW-0808">Transferase</keyword>
<dbReference type="GO" id="GO:0016740">
    <property type="term" value="F:transferase activity"/>
    <property type="evidence" value="ECO:0007669"/>
    <property type="project" value="UniProtKB-KW"/>
</dbReference>